<evidence type="ECO:0000313" key="2">
    <source>
        <dbReference type="Proteomes" id="UP000223311"/>
    </source>
</evidence>
<protein>
    <recommendedName>
        <fullName evidence="3">Phage protein</fullName>
    </recommendedName>
</protein>
<dbReference type="Proteomes" id="UP000223311">
    <property type="component" value="Unassembled WGS sequence"/>
</dbReference>
<reference evidence="1 2" key="1">
    <citation type="submission" date="2017-09" db="EMBL/GenBank/DDBJ databases">
        <title>Large-scale bioinformatics analysis of Bacillus genomes uncovers conserved roles of natural products in bacterial physiology.</title>
        <authorList>
            <consortium name="Agbiome Team Llc"/>
            <person name="Bleich R.M."/>
            <person name="Grubbs K.J."/>
            <person name="Santa Maria K.C."/>
            <person name="Allen S.E."/>
            <person name="Farag S."/>
            <person name="Shank E.A."/>
            <person name="Bowers A."/>
        </authorList>
    </citation>
    <scope>NUCLEOTIDE SEQUENCE [LARGE SCALE GENOMIC DNA]</scope>
    <source>
        <strain evidence="1 2">AFS080080</strain>
    </source>
</reference>
<dbReference type="RefSeq" id="WP_098577761.1">
    <property type="nucleotide sequence ID" value="NZ_NVGE01000074.1"/>
</dbReference>
<gene>
    <name evidence="1" type="ORF">COL66_29305</name>
</gene>
<dbReference type="EMBL" id="NVGE01000074">
    <property type="protein sequence ID" value="PFZ19543.1"/>
    <property type="molecule type" value="Genomic_DNA"/>
</dbReference>
<name>A0A2B5I2P1_9BACI</name>
<sequence length="92" mass="10741">MTKYRKKPIVIDAFQFYVDHMPDWFMDNVTSNDVILHNCNYRRYGIDEAYCEIKTLEGVMVGNGGDYVIKGVNGEIYPCKADIFEKTYEIVK</sequence>
<proteinExistence type="predicted"/>
<comment type="caution">
    <text evidence="1">The sequence shown here is derived from an EMBL/GenBank/DDBJ whole genome shotgun (WGS) entry which is preliminary data.</text>
</comment>
<accession>A0A2B5I2P1</accession>
<organism evidence="1 2">
    <name type="scientific">Bacillus wiedmannii</name>
    <dbReference type="NCBI Taxonomy" id="1890302"/>
    <lineage>
        <taxon>Bacteria</taxon>
        <taxon>Bacillati</taxon>
        <taxon>Bacillota</taxon>
        <taxon>Bacilli</taxon>
        <taxon>Bacillales</taxon>
        <taxon>Bacillaceae</taxon>
        <taxon>Bacillus</taxon>
        <taxon>Bacillus cereus group</taxon>
    </lineage>
</organism>
<evidence type="ECO:0000313" key="1">
    <source>
        <dbReference type="EMBL" id="PFZ19543.1"/>
    </source>
</evidence>
<evidence type="ECO:0008006" key="3">
    <source>
        <dbReference type="Google" id="ProtNLM"/>
    </source>
</evidence>
<dbReference type="AlphaFoldDB" id="A0A2B5I2P1"/>